<dbReference type="AlphaFoldDB" id="A0A444HAY0"/>
<name>A0A444HAY0_9FLAO</name>
<evidence type="ECO:0000313" key="1">
    <source>
        <dbReference type="EMBL" id="RWX00406.1"/>
    </source>
</evidence>
<organism evidence="1 2">
    <name type="scientific">Flavobacterium cerinum</name>
    <dbReference type="NCBI Taxonomy" id="2502784"/>
    <lineage>
        <taxon>Bacteria</taxon>
        <taxon>Pseudomonadati</taxon>
        <taxon>Bacteroidota</taxon>
        <taxon>Flavobacteriia</taxon>
        <taxon>Flavobacteriales</taxon>
        <taxon>Flavobacteriaceae</taxon>
        <taxon>Flavobacterium</taxon>
    </lineage>
</organism>
<reference evidence="1 2" key="1">
    <citation type="submission" date="2019-01" db="EMBL/GenBank/DDBJ databases">
        <title>Flavobacterium sp. nov.,isolated from freshwater.</title>
        <authorList>
            <person name="Zhang R."/>
            <person name="Du Z.-J."/>
        </authorList>
    </citation>
    <scope>NUCLEOTIDE SEQUENCE [LARGE SCALE GENOMIC DNA]</scope>
    <source>
        <strain evidence="1 2">1E403</strain>
    </source>
</reference>
<gene>
    <name evidence="1" type="ORF">EPI11_09005</name>
</gene>
<proteinExistence type="predicted"/>
<keyword evidence="2" id="KW-1185">Reference proteome</keyword>
<dbReference type="RefSeq" id="WP_128389635.1">
    <property type="nucleotide sequence ID" value="NZ_SBII01000005.1"/>
</dbReference>
<comment type="caution">
    <text evidence="1">The sequence shown here is derived from an EMBL/GenBank/DDBJ whole genome shotgun (WGS) entry which is preliminary data.</text>
</comment>
<accession>A0A444HAY0</accession>
<sequence>MGWFGRLFEKKPRGSKAGNALRMWAYKKTFGLLGTENGRPEDPWVVPKEAKNISNTVEGSGNGNQMWWGE</sequence>
<protein>
    <submittedName>
        <fullName evidence="1">Uncharacterized protein</fullName>
    </submittedName>
</protein>
<dbReference type="Proteomes" id="UP000287527">
    <property type="component" value="Unassembled WGS sequence"/>
</dbReference>
<evidence type="ECO:0000313" key="2">
    <source>
        <dbReference type="Proteomes" id="UP000287527"/>
    </source>
</evidence>
<dbReference type="EMBL" id="SBII01000005">
    <property type="protein sequence ID" value="RWX00406.1"/>
    <property type="molecule type" value="Genomic_DNA"/>
</dbReference>